<evidence type="ECO:0000313" key="2">
    <source>
        <dbReference type="Proteomes" id="UP000824037"/>
    </source>
</evidence>
<comment type="caution">
    <text evidence="1">The sequence shown here is derived from an EMBL/GenBank/DDBJ whole genome shotgun (WGS) entry which is preliminary data.</text>
</comment>
<name>A0A9D2J5V6_9MICO</name>
<keyword evidence="1" id="KW-0436">Ligase</keyword>
<dbReference type="GO" id="GO:0003922">
    <property type="term" value="F:GMP synthase (glutamine-hydrolyzing) activity"/>
    <property type="evidence" value="ECO:0007669"/>
    <property type="project" value="UniProtKB-EC"/>
</dbReference>
<gene>
    <name evidence="1" type="ORF">H9815_13525</name>
</gene>
<proteinExistence type="predicted"/>
<reference evidence="1" key="1">
    <citation type="journal article" date="2021" name="PeerJ">
        <title>Extensive microbial diversity within the chicken gut microbiome revealed by metagenomics and culture.</title>
        <authorList>
            <person name="Gilroy R."/>
            <person name="Ravi A."/>
            <person name="Getino M."/>
            <person name="Pursley I."/>
            <person name="Horton D.L."/>
            <person name="Alikhan N.F."/>
            <person name="Baker D."/>
            <person name="Gharbi K."/>
            <person name="Hall N."/>
            <person name="Watson M."/>
            <person name="Adriaenssens E.M."/>
            <person name="Foster-Nyarko E."/>
            <person name="Jarju S."/>
            <person name="Secka A."/>
            <person name="Antonio M."/>
            <person name="Oren A."/>
            <person name="Chaudhuri R.R."/>
            <person name="La Ragione R."/>
            <person name="Hildebrand F."/>
            <person name="Pallen M.J."/>
        </authorList>
    </citation>
    <scope>NUCLEOTIDE SEQUENCE</scope>
    <source>
        <strain evidence="1">ChiGjej4B4-7305</strain>
    </source>
</reference>
<dbReference type="Proteomes" id="UP000824037">
    <property type="component" value="Unassembled WGS sequence"/>
</dbReference>
<sequence>PVQMYRFAPGAYVTQFHPEMDAEAVQLRIEVYAHAGYFPPEEVEAVIARTARADVTAAHRVLRAFADLALGRSERSPAAQSATVG</sequence>
<dbReference type="AlphaFoldDB" id="A0A9D2J5V6"/>
<dbReference type="EC" id="6.3.5.2" evidence="1"/>
<organism evidence="1 2">
    <name type="scientific">Candidatus Ruania gallistercoris</name>
    <dbReference type="NCBI Taxonomy" id="2838746"/>
    <lineage>
        <taxon>Bacteria</taxon>
        <taxon>Bacillati</taxon>
        <taxon>Actinomycetota</taxon>
        <taxon>Actinomycetes</taxon>
        <taxon>Micrococcales</taxon>
        <taxon>Ruaniaceae</taxon>
        <taxon>Ruania</taxon>
    </lineage>
</organism>
<accession>A0A9D2J5V6</accession>
<evidence type="ECO:0000313" key="1">
    <source>
        <dbReference type="EMBL" id="HIZ36789.1"/>
    </source>
</evidence>
<dbReference type="EMBL" id="DXBY01000232">
    <property type="protein sequence ID" value="HIZ36789.1"/>
    <property type="molecule type" value="Genomic_DNA"/>
</dbReference>
<keyword evidence="1" id="KW-0315">Glutamine amidotransferase</keyword>
<feature type="non-terminal residue" evidence="1">
    <location>
        <position position="1"/>
    </location>
</feature>
<protein>
    <submittedName>
        <fullName evidence="1">Glutamine amidotransferase</fullName>
        <ecNumber evidence="1">6.3.5.2</ecNumber>
    </submittedName>
</protein>
<reference evidence="1" key="2">
    <citation type="submission" date="2021-04" db="EMBL/GenBank/DDBJ databases">
        <authorList>
            <person name="Gilroy R."/>
        </authorList>
    </citation>
    <scope>NUCLEOTIDE SEQUENCE</scope>
    <source>
        <strain evidence="1">ChiGjej4B4-7305</strain>
    </source>
</reference>